<dbReference type="InterPro" id="IPR012340">
    <property type="entry name" value="NA-bd_OB-fold"/>
</dbReference>
<dbReference type="Pfam" id="PF14743">
    <property type="entry name" value="DNA_ligase_OB_2"/>
    <property type="match status" value="1"/>
</dbReference>
<dbReference type="InterPro" id="IPR012310">
    <property type="entry name" value="DNA_ligase_ATP-dep_cent"/>
</dbReference>
<evidence type="ECO:0000256" key="2">
    <source>
        <dbReference type="ARBA" id="ARBA00022598"/>
    </source>
</evidence>
<comment type="cofactor">
    <cofactor evidence="1">
        <name>a divalent metal cation</name>
        <dbReference type="ChEBI" id="CHEBI:60240"/>
    </cofactor>
</comment>
<dbReference type="InterPro" id="IPR050326">
    <property type="entry name" value="NAD_dep_DNA_ligaseB"/>
</dbReference>
<dbReference type="Gene3D" id="3.30.470.30">
    <property type="entry name" value="DNA ligase/mRNA capping enzyme"/>
    <property type="match status" value="1"/>
</dbReference>
<dbReference type="GO" id="GO:0003910">
    <property type="term" value="F:DNA ligase (ATP) activity"/>
    <property type="evidence" value="ECO:0007669"/>
    <property type="project" value="UniProtKB-EC"/>
</dbReference>
<reference evidence="8 9" key="1">
    <citation type="submission" date="2017-08" db="EMBL/GenBank/DDBJ databases">
        <title>The Vibrio qinghaiensis sp.-Q67 is a luminous bacteria isolated firstly from Qinghai lake, Qinghai province, China, which has been proved to be very sensitive to detect environmental and food pollutants. Therefore, complete genome analysis of V. qinghaiensis sp.-Q67 highlights the potential application of this strain on detection of hazards in the contaminated environments.</title>
        <authorList>
            <person name="Gong L."/>
        </authorList>
    </citation>
    <scope>NUCLEOTIDE SEQUENCE [LARGE SCALE GENOMIC DNA]</scope>
    <source>
        <strain evidence="8 9">Q67</strain>
    </source>
</reference>
<dbReference type="GO" id="GO:0005524">
    <property type="term" value="F:ATP binding"/>
    <property type="evidence" value="ECO:0007669"/>
    <property type="project" value="InterPro"/>
</dbReference>
<dbReference type="InterPro" id="IPR016059">
    <property type="entry name" value="DNA_ligase_ATP-dep_CS"/>
</dbReference>
<dbReference type="CDD" id="cd08041">
    <property type="entry name" value="OBF_kDNA_ligase_like"/>
    <property type="match status" value="1"/>
</dbReference>
<evidence type="ECO:0000256" key="3">
    <source>
        <dbReference type="ARBA" id="ARBA00022705"/>
    </source>
</evidence>
<dbReference type="Pfam" id="PF01068">
    <property type="entry name" value="DNA_ligase_A_M"/>
    <property type="match status" value="1"/>
</dbReference>
<dbReference type="PANTHER" id="PTHR47810:SF1">
    <property type="entry name" value="DNA LIGASE B"/>
    <property type="match status" value="1"/>
</dbReference>
<accession>A0A223MXG3</accession>
<proteinExistence type="predicted"/>
<dbReference type="Proteomes" id="UP000215148">
    <property type="component" value="Chromosome 1"/>
</dbReference>
<gene>
    <name evidence="8" type="ORF">CCZ37_06550</name>
</gene>
<dbReference type="Gene3D" id="3.30.1490.70">
    <property type="match status" value="1"/>
</dbReference>
<evidence type="ECO:0000256" key="4">
    <source>
        <dbReference type="ARBA" id="ARBA00022763"/>
    </source>
</evidence>
<dbReference type="GO" id="GO:0006281">
    <property type="term" value="P:DNA repair"/>
    <property type="evidence" value="ECO:0007669"/>
    <property type="project" value="UniProtKB-KW"/>
</dbReference>
<sequence length="288" mass="32533">MIEPDGMQLKLSLLSIALLNTIPVIATENSQMFIPVTAANSYQHGIDVAEYWKSEKLDGIRAIWNGQYLHTRNGNKINAPAWFTEPLPNEALEGELWAGRGQFHHVQQTVLDKVPSDTAWQSIRFMLFDMPQAVGDYQQRYLKIIQLSSMIDAGHIAYVEHSPIHSEKELFGYLDNVSERKGEGVMLRKINADYQAGRSNDLLKLKKHQDAEATVIGYKLGSGKYQGMMGSVLVRLENGVEFYIGSGFSDEIRNNPPKIGSIITFRFNDLTAEGKPRFARFMRERPAI</sequence>
<evidence type="ECO:0000256" key="5">
    <source>
        <dbReference type="ARBA" id="ARBA00023204"/>
    </source>
</evidence>
<keyword evidence="3" id="KW-0235">DNA replication</keyword>
<keyword evidence="5" id="KW-0234">DNA repair</keyword>
<dbReference type="AlphaFoldDB" id="A0A223MXG3"/>
<dbReference type="KEGG" id="vqi:CCZ37_06550"/>
<keyword evidence="9" id="KW-1185">Reference proteome</keyword>
<dbReference type="PANTHER" id="PTHR47810">
    <property type="entry name" value="DNA LIGASE"/>
    <property type="match status" value="1"/>
</dbReference>
<dbReference type="PROSITE" id="PS50160">
    <property type="entry name" value="DNA_LIGASE_A3"/>
    <property type="match status" value="1"/>
</dbReference>
<dbReference type="SUPFAM" id="SSF50249">
    <property type="entry name" value="Nucleic acid-binding proteins"/>
    <property type="match status" value="1"/>
</dbReference>
<comment type="catalytic activity">
    <reaction evidence="6">
        <text>ATP + (deoxyribonucleotide)n-3'-hydroxyl + 5'-phospho-(deoxyribonucleotide)m = (deoxyribonucleotide)n+m + AMP + diphosphate.</text>
        <dbReference type="EC" id="6.5.1.1"/>
    </reaction>
</comment>
<dbReference type="Gene3D" id="2.40.50.140">
    <property type="entry name" value="Nucleic acid-binding proteins"/>
    <property type="match status" value="1"/>
</dbReference>
<dbReference type="PROSITE" id="PS00333">
    <property type="entry name" value="DNA_LIGASE_A2"/>
    <property type="match status" value="1"/>
</dbReference>
<name>A0A223MXG3_9VIBR</name>
<dbReference type="GO" id="GO:0006310">
    <property type="term" value="P:DNA recombination"/>
    <property type="evidence" value="ECO:0007669"/>
    <property type="project" value="InterPro"/>
</dbReference>
<dbReference type="CDD" id="cd07896">
    <property type="entry name" value="Adenylation_kDNA_ligase_like"/>
    <property type="match status" value="1"/>
</dbReference>
<dbReference type="InterPro" id="IPR029319">
    <property type="entry name" value="DNA_ligase_OB"/>
</dbReference>
<dbReference type="EMBL" id="CP022741">
    <property type="protein sequence ID" value="ASU22265.1"/>
    <property type="molecule type" value="Genomic_DNA"/>
</dbReference>
<feature type="domain" description="ATP-dependent DNA ligase family profile" evidence="7">
    <location>
        <begin position="154"/>
        <end position="238"/>
    </location>
</feature>
<dbReference type="SUPFAM" id="SSF56091">
    <property type="entry name" value="DNA ligase/mRNA capping enzyme, catalytic domain"/>
    <property type="match status" value="1"/>
</dbReference>
<organism evidence="8 9">
    <name type="scientific">Vibrio qinghaiensis</name>
    <dbReference type="NCBI Taxonomy" id="2025808"/>
    <lineage>
        <taxon>Bacteria</taxon>
        <taxon>Pseudomonadati</taxon>
        <taxon>Pseudomonadota</taxon>
        <taxon>Gammaproteobacteria</taxon>
        <taxon>Vibrionales</taxon>
        <taxon>Vibrionaceae</taxon>
        <taxon>Vibrio</taxon>
    </lineage>
</organism>
<evidence type="ECO:0000256" key="1">
    <source>
        <dbReference type="ARBA" id="ARBA00001968"/>
    </source>
</evidence>
<keyword evidence="2 8" id="KW-0436">Ligase</keyword>
<evidence type="ECO:0000313" key="8">
    <source>
        <dbReference type="EMBL" id="ASU22265.1"/>
    </source>
</evidence>
<protein>
    <submittedName>
        <fullName evidence="8">DNA ligase</fullName>
    </submittedName>
</protein>
<keyword evidence="4" id="KW-0227">DNA damage</keyword>
<dbReference type="NCBIfam" id="NF006592">
    <property type="entry name" value="PRK09125.1"/>
    <property type="match status" value="1"/>
</dbReference>
<evidence type="ECO:0000256" key="6">
    <source>
        <dbReference type="ARBA" id="ARBA00034003"/>
    </source>
</evidence>
<evidence type="ECO:0000313" key="9">
    <source>
        <dbReference type="Proteomes" id="UP000215148"/>
    </source>
</evidence>
<dbReference type="GO" id="GO:0006260">
    <property type="term" value="P:DNA replication"/>
    <property type="evidence" value="ECO:0007669"/>
    <property type="project" value="UniProtKB-KW"/>
</dbReference>
<evidence type="ECO:0000259" key="7">
    <source>
        <dbReference type="PROSITE" id="PS50160"/>
    </source>
</evidence>